<accession>A0A0Q3MQ34</accession>
<proteinExistence type="predicted"/>
<dbReference type="Proteomes" id="UP000051836">
    <property type="component" value="Unassembled WGS sequence"/>
</dbReference>
<feature type="compositionally biased region" description="Basic residues" evidence="1">
    <location>
        <begin position="1"/>
        <end position="14"/>
    </location>
</feature>
<dbReference type="AlphaFoldDB" id="A0A0Q3MQ34"/>
<dbReference type="STRING" id="12930.A0A0Q3MQ34"/>
<evidence type="ECO:0000313" key="3">
    <source>
        <dbReference type="Proteomes" id="UP000051836"/>
    </source>
</evidence>
<protein>
    <submittedName>
        <fullName evidence="2">Uncharacterized protein</fullName>
    </submittedName>
</protein>
<feature type="compositionally biased region" description="Low complexity" evidence="1">
    <location>
        <begin position="108"/>
        <end position="120"/>
    </location>
</feature>
<feature type="compositionally biased region" description="Basic and acidic residues" evidence="1">
    <location>
        <begin position="138"/>
        <end position="147"/>
    </location>
</feature>
<evidence type="ECO:0000256" key="1">
    <source>
        <dbReference type="SAM" id="MobiDB-lite"/>
    </source>
</evidence>
<gene>
    <name evidence="2" type="ORF">AAES_48548</name>
</gene>
<name>A0A0Q3MQ34_AMAAE</name>
<reference evidence="2 3" key="1">
    <citation type="submission" date="2015-10" db="EMBL/GenBank/DDBJ databases">
        <authorList>
            <person name="Gilbert D.G."/>
        </authorList>
    </citation>
    <scope>NUCLEOTIDE SEQUENCE [LARGE SCALE GENOMIC DNA]</scope>
    <source>
        <strain evidence="2">FVVF132</strain>
    </source>
</reference>
<feature type="compositionally biased region" description="Polar residues" evidence="1">
    <location>
        <begin position="148"/>
        <end position="157"/>
    </location>
</feature>
<comment type="caution">
    <text evidence="2">The sequence shown here is derived from an EMBL/GenBank/DDBJ whole genome shotgun (WGS) entry which is preliminary data.</text>
</comment>
<dbReference type="EMBL" id="LMAW01001069">
    <property type="protein sequence ID" value="KQK84615.1"/>
    <property type="molecule type" value="Genomic_DNA"/>
</dbReference>
<keyword evidence="3" id="KW-1185">Reference proteome</keyword>
<sequence>MPDGRKTKRLRRTRSGALMERQQQRRPREKSPAAKAVDCGQATKGTPHTCRQKAPQSGVLRLRAAVAGETASRAAWRRPWRMEEQGNGGAGAAEAEPEAQPEPEAESEAQTGSRDTNSSSDNDRAEPTAEIGDCPPELTKDGAERQRSASCQISSTLPLLPRRA</sequence>
<organism evidence="2 3">
    <name type="scientific">Amazona aestiva</name>
    <name type="common">Blue-fronted Amazon parrot</name>
    <dbReference type="NCBI Taxonomy" id="12930"/>
    <lineage>
        <taxon>Eukaryota</taxon>
        <taxon>Metazoa</taxon>
        <taxon>Chordata</taxon>
        <taxon>Craniata</taxon>
        <taxon>Vertebrata</taxon>
        <taxon>Euteleostomi</taxon>
        <taxon>Archelosauria</taxon>
        <taxon>Archosauria</taxon>
        <taxon>Dinosauria</taxon>
        <taxon>Saurischia</taxon>
        <taxon>Theropoda</taxon>
        <taxon>Coelurosauria</taxon>
        <taxon>Aves</taxon>
        <taxon>Neognathae</taxon>
        <taxon>Neoaves</taxon>
        <taxon>Telluraves</taxon>
        <taxon>Australaves</taxon>
        <taxon>Psittaciformes</taxon>
        <taxon>Psittacidae</taxon>
        <taxon>Amazona</taxon>
    </lineage>
</organism>
<evidence type="ECO:0000313" key="2">
    <source>
        <dbReference type="EMBL" id="KQK84615.1"/>
    </source>
</evidence>
<feature type="region of interest" description="Disordered" evidence="1">
    <location>
        <begin position="1"/>
        <end position="164"/>
    </location>
</feature>
<feature type="compositionally biased region" description="Acidic residues" evidence="1">
    <location>
        <begin position="95"/>
        <end position="107"/>
    </location>
</feature>